<evidence type="ECO:0000313" key="4">
    <source>
        <dbReference type="Proteomes" id="UP001428817"/>
    </source>
</evidence>
<comment type="caution">
    <text evidence="3">The sequence shown here is derived from an EMBL/GenBank/DDBJ whole genome shotgun (WGS) entry which is preliminary data.</text>
</comment>
<keyword evidence="4" id="KW-1185">Reference proteome</keyword>
<dbReference type="PANTHER" id="PTHR14969">
    <property type="entry name" value="SPHINGOSINE-1-PHOSPHATE PHOSPHOHYDROLASE"/>
    <property type="match status" value="1"/>
</dbReference>
<feature type="transmembrane region" description="Helical" evidence="1">
    <location>
        <begin position="94"/>
        <end position="117"/>
    </location>
</feature>
<dbReference type="Proteomes" id="UP001428817">
    <property type="component" value="Unassembled WGS sequence"/>
</dbReference>
<feature type="transmembrane region" description="Helical" evidence="1">
    <location>
        <begin position="166"/>
        <end position="187"/>
    </location>
</feature>
<dbReference type="SMART" id="SM00014">
    <property type="entry name" value="acidPPc"/>
    <property type="match status" value="1"/>
</dbReference>
<dbReference type="PANTHER" id="PTHR14969:SF13">
    <property type="entry name" value="AT30094P"/>
    <property type="match status" value="1"/>
</dbReference>
<keyword evidence="1" id="KW-1133">Transmembrane helix</keyword>
<dbReference type="RefSeq" id="WP_185059516.1">
    <property type="nucleotide sequence ID" value="NZ_BAABJP010000015.1"/>
</dbReference>
<evidence type="ECO:0000313" key="3">
    <source>
        <dbReference type="EMBL" id="GAA5156851.1"/>
    </source>
</evidence>
<feature type="domain" description="Phosphatidic acid phosphatase type 2/haloperoxidase" evidence="2">
    <location>
        <begin position="124"/>
        <end position="237"/>
    </location>
</feature>
<feature type="transmembrane region" description="Helical" evidence="1">
    <location>
        <begin position="194"/>
        <end position="214"/>
    </location>
</feature>
<dbReference type="InterPro" id="IPR036938">
    <property type="entry name" value="PAP2/HPO_sf"/>
</dbReference>
<dbReference type="CDD" id="cd03392">
    <property type="entry name" value="PAP2_like_2"/>
    <property type="match status" value="1"/>
</dbReference>
<accession>A0ABP9QB96</accession>
<evidence type="ECO:0000256" key="1">
    <source>
        <dbReference type="SAM" id="Phobius"/>
    </source>
</evidence>
<dbReference type="SUPFAM" id="SSF48317">
    <property type="entry name" value="Acid phosphatase/Vanadium-dependent haloperoxidase"/>
    <property type="match status" value="1"/>
</dbReference>
<dbReference type="Pfam" id="PF01569">
    <property type="entry name" value="PAP2"/>
    <property type="match status" value="1"/>
</dbReference>
<dbReference type="InterPro" id="IPR000326">
    <property type="entry name" value="PAP2/HPO"/>
</dbReference>
<dbReference type="EMBL" id="BAABJP010000015">
    <property type="protein sequence ID" value="GAA5156851.1"/>
    <property type="molecule type" value="Genomic_DNA"/>
</dbReference>
<keyword evidence="1" id="KW-0812">Transmembrane</keyword>
<gene>
    <name evidence="3" type="ORF">GCM10023321_33570</name>
</gene>
<organism evidence="3 4">
    <name type="scientific">Pseudonocardia eucalypti</name>
    <dbReference type="NCBI Taxonomy" id="648755"/>
    <lineage>
        <taxon>Bacteria</taxon>
        <taxon>Bacillati</taxon>
        <taxon>Actinomycetota</taxon>
        <taxon>Actinomycetes</taxon>
        <taxon>Pseudonocardiales</taxon>
        <taxon>Pseudonocardiaceae</taxon>
        <taxon>Pseudonocardia</taxon>
    </lineage>
</organism>
<keyword evidence="1" id="KW-0472">Membrane</keyword>
<feature type="transmembrane region" description="Helical" evidence="1">
    <location>
        <begin position="124"/>
        <end position="146"/>
    </location>
</feature>
<evidence type="ECO:0000259" key="2">
    <source>
        <dbReference type="SMART" id="SM00014"/>
    </source>
</evidence>
<feature type="transmembrane region" description="Helical" evidence="1">
    <location>
        <begin position="226"/>
        <end position="245"/>
    </location>
</feature>
<dbReference type="Gene3D" id="1.20.144.10">
    <property type="entry name" value="Phosphatidic acid phosphatase type 2/haloperoxidase"/>
    <property type="match status" value="1"/>
</dbReference>
<protein>
    <recommendedName>
        <fullName evidence="2">Phosphatidic acid phosphatase type 2/haloperoxidase domain-containing protein</fullName>
    </recommendedName>
</protein>
<reference evidence="4" key="1">
    <citation type="journal article" date="2019" name="Int. J. Syst. Evol. Microbiol.">
        <title>The Global Catalogue of Microorganisms (GCM) 10K type strain sequencing project: providing services to taxonomists for standard genome sequencing and annotation.</title>
        <authorList>
            <consortium name="The Broad Institute Genomics Platform"/>
            <consortium name="The Broad Institute Genome Sequencing Center for Infectious Disease"/>
            <person name="Wu L."/>
            <person name="Ma J."/>
        </authorList>
    </citation>
    <scope>NUCLEOTIDE SEQUENCE [LARGE SCALE GENOMIC DNA]</scope>
    <source>
        <strain evidence="4">JCM 18303</strain>
    </source>
</reference>
<name>A0ABP9QB96_9PSEU</name>
<proteinExistence type="predicted"/>
<sequence length="265" mass="27477">MWFADLALTASVAVFLAVVLAWPLVRLADREGWSASAVRPVLRTGSVTAAALLLGQAVVVDAVADENGLHVADAPTLAWFVAHRTEALTAVAKALALLGGTVAMTVVATVTAVTLWLRGRRPRAVVVAVTAFGGGLLVTGFKHLYARDRPPVIDRLDELTSHSLPSGHALGSTVVLGLLAAVVALHVRRRAARAGVIAAAAVTVVAVGVSRLYLGVHWLTDVLTGWLLGGAWLAVAVTALVLLRGGGRGQPVRSRTSQTTVSPRS</sequence>